<keyword evidence="2" id="KW-1185">Reference proteome</keyword>
<proteinExistence type="predicted"/>
<dbReference type="Proteomes" id="UP001057402">
    <property type="component" value="Chromosome 5"/>
</dbReference>
<sequence>MAIWSLKPLLSPPFCLTALIFIFLCPKHSHQYHYPLNSLTPSEFTSIRKCVEETYGEASPKLTFHYVGLDEPDKPVVQSWWLQQSVGSTPASPPPRQAYVVVRIDGHTEELWVDLGKGDRASLIAKKVYAGKGYPMFGFKEQDAAGNLPFSYRPFLDSVERRKLNISLVVCTVSSTGWFGEKETKRTLRVLPLYKGGTTNLYMRPIEGITVVVDLDLMEIVRYHDRFRVMIPEAKGTEYRMSKMNPPFGPILKGASMVQRGGPGFHIDGSLVSWANWKFHLGFDSRVGPVISLASVYDPDSGTFRQVLYRAYISELFVPYMDPTEDWYYRTFFDGGESGLGQSSSSLKPHADCPNNAVFLDAYFAWQDGEPVEVKNAMCVFERYAGDVLWRHTEVLLPEQVTEVRPGVSLVVRMVSTVGNYDYIIDWEFKANGVIKFEVGLTGILEVRATNYTHTDQVKNNDDLYGSLLAENIVGTYHDHFLAYHLDLDVDGVRNSLVKEELKTRRVANGSVPRKSYWAVEKMIPRTESEARFRLGQEPSEFVVINPSKRTKIGNNVGYSLVPGQVGSSILAREDYPQIRGAFTDYNLWVTPYNKSEKWVGGRFTDQSRGDDTLATWSSRNRKIENEDIVLWYMLGFHHVPVQEDFPIMPALRTGFELRPANFFERNPTLKVKVTP</sequence>
<gene>
    <name evidence="1" type="ORF">MLD38_016909</name>
</gene>
<evidence type="ECO:0000313" key="1">
    <source>
        <dbReference type="EMBL" id="KAI4368341.1"/>
    </source>
</evidence>
<protein>
    <submittedName>
        <fullName evidence="1">Uncharacterized protein</fullName>
    </submittedName>
</protein>
<reference evidence="2" key="1">
    <citation type="journal article" date="2023" name="Front. Plant Sci.">
        <title>Chromosomal-level genome assembly of Melastoma candidum provides insights into trichome evolution.</title>
        <authorList>
            <person name="Zhong Y."/>
            <person name="Wu W."/>
            <person name="Sun C."/>
            <person name="Zou P."/>
            <person name="Liu Y."/>
            <person name="Dai S."/>
            <person name="Zhou R."/>
        </authorList>
    </citation>
    <scope>NUCLEOTIDE SEQUENCE [LARGE SCALE GENOMIC DNA]</scope>
</reference>
<name>A0ACB9QN94_9MYRT</name>
<evidence type="ECO:0000313" key="2">
    <source>
        <dbReference type="Proteomes" id="UP001057402"/>
    </source>
</evidence>
<dbReference type="EMBL" id="CM042884">
    <property type="protein sequence ID" value="KAI4368341.1"/>
    <property type="molecule type" value="Genomic_DNA"/>
</dbReference>
<comment type="caution">
    <text evidence="1">The sequence shown here is derived from an EMBL/GenBank/DDBJ whole genome shotgun (WGS) entry which is preliminary data.</text>
</comment>
<accession>A0ACB9QN94</accession>
<organism evidence="1 2">
    <name type="scientific">Melastoma candidum</name>
    <dbReference type="NCBI Taxonomy" id="119954"/>
    <lineage>
        <taxon>Eukaryota</taxon>
        <taxon>Viridiplantae</taxon>
        <taxon>Streptophyta</taxon>
        <taxon>Embryophyta</taxon>
        <taxon>Tracheophyta</taxon>
        <taxon>Spermatophyta</taxon>
        <taxon>Magnoliopsida</taxon>
        <taxon>eudicotyledons</taxon>
        <taxon>Gunneridae</taxon>
        <taxon>Pentapetalae</taxon>
        <taxon>rosids</taxon>
        <taxon>malvids</taxon>
        <taxon>Myrtales</taxon>
        <taxon>Melastomataceae</taxon>
        <taxon>Melastomatoideae</taxon>
        <taxon>Melastomateae</taxon>
        <taxon>Melastoma</taxon>
    </lineage>
</organism>